<feature type="domain" description="Glycosyltransferase subfamily 4-like N-terminal" evidence="5">
    <location>
        <begin position="12"/>
        <end position="165"/>
    </location>
</feature>
<dbReference type="GO" id="GO:0016758">
    <property type="term" value="F:hexosyltransferase activity"/>
    <property type="evidence" value="ECO:0007669"/>
    <property type="project" value="TreeGrafter"/>
</dbReference>
<feature type="region of interest" description="Disordered" evidence="3">
    <location>
        <begin position="358"/>
        <end position="392"/>
    </location>
</feature>
<accession>A0A0N0XVB3</accession>
<evidence type="ECO:0000256" key="3">
    <source>
        <dbReference type="SAM" id="MobiDB-lite"/>
    </source>
</evidence>
<sequence length="392" mass="41964">MVITNDFPPRQGGIETFVHAMATRLPADRVVVYTSSEPGAAAYDATLPFPVVRDPRRMLLPTRRVTREAIGIARAHGCDRVWFGAAAPLAFMAPALRRSGIRRMVATTHGHEIWWARIPGARSVLRRIGDSVDVVTCLGRYTRERIAPALGPHATLSRLVPGVDPGAFRPGAAARNGGKTILCVSRLVPRKGQDTLIRALPLVRQAVPDAVLVLVGQGPDERRLRRLARRHAPGSVVFAGGMDHARTAQYYAAADVFAMPCRTRKGGLEAEGLGIVYLEAAACGLPVIAGNSGGAPDAVRDGETGLVTDGRRVAQVAEALVRMLRSPERAAAMGEAGRHWVAERWTWEASARHLERLLTTESGRRLSPAGSADGPGRQGPAGFPPSDRGRAS</sequence>
<dbReference type="RefSeq" id="WP_053925782.1">
    <property type="nucleotide sequence ID" value="NZ_LGKG01000148.1"/>
</dbReference>
<dbReference type="Proteomes" id="UP000037982">
    <property type="component" value="Unassembled WGS sequence"/>
</dbReference>
<reference evidence="7" key="1">
    <citation type="submission" date="2015-07" db="EMBL/GenBank/DDBJ databases">
        <authorList>
            <person name="Ju K.-S."/>
            <person name="Doroghazi J.R."/>
            <person name="Metcalf W.W."/>
        </authorList>
    </citation>
    <scope>NUCLEOTIDE SEQUENCE [LARGE SCALE GENOMIC DNA]</scope>
    <source>
        <strain evidence="7">NRRL ISP-5002</strain>
    </source>
</reference>
<comment type="caution">
    <text evidence="6">The sequence shown here is derived from an EMBL/GenBank/DDBJ whole genome shotgun (WGS) entry which is preliminary data.</text>
</comment>
<evidence type="ECO:0000313" key="7">
    <source>
        <dbReference type="Proteomes" id="UP000037982"/>
    </source>
</evidence>
<dbReference type="InterPro" id="IPR001296">
    <property type="entry name" value="Glyco_trans_1"/>
</dbReference>
<organism evidence="6 7">
    <name type="scientific">Streptomyces chattanoogensis</name>
    <dbReference type="NCBI Taxonomy" id="66876"/>
    <lineage>
        <taxon>Bacteria</taxon>
        <taxon>Bacillati</taxon>
        <taxon>Actinomycetota</taxon>
        <taxon>Actinomycetes</taxon>
        <taxon>Kitasatosporales</taxon>
        <taxon>Streptomycetaceae</taxon>
        <taxon>Streptomyces</taxon>
    </lineage>
</organism>
<protein>
    <submittedName>
        <fullName evidence="6">GDP-mannose-dependent alpha-(1-6)-phosphatidylinositol monomannoside mannosyltransferase</fullName>
    </submittedName>
</protein>
<dbReference type="PANTHER" id="PTHR45947">
    <property type="entry name" value="SULFOQUINOVOSYL TRANSFERASE SQD2"/>
    <property type="match status" value="1"/>
</dbReference>
<evidence type="ECO:0000256" key="1">
    <source>
        <dbReference type="ARBA" id="ARBA00022676"/>
    </source>
</evidence>
<dbReference type="SUPFAM" id="SSF53756">
    <property type="entry name" value="UDP-Glycosyltransferase/glycogen phosphorylase"/>
    <property type="match status" value="1"/>
</dbReference>
<keyword evidence="1 6" id="KW-0328">Glycosyltransferase</keyword>
<dbReference type="FunFam" id="3.40.50.2000:FF:000069">
    <property type="entry name" value="Alpha-(1-6)-phosphatidylinositol monomannoside mannosyltransferase"/>
    <property type="match status" value="1"/>
</dbReference>
<name>A0A0N0XVB3_9ACTN</name>
<dbReference type="EMBL" id="LGKG01000148">
    <property type="protein sequence ID" value="KPC61487.1"/>
    <property type="molecule type" value="Genomic_DNA"/>
</dbReference>
<dbReference type="Pfam" id="PF13439">
    <property type="entry name" value="Glyco_transf_4"/>
    <property type="match status" value="1"/>
</dbReference>
<evidence type="ECO:0000313" key="6">
    <source>
        <dbReference type="EMBL" id="KPC61487.1"/>
    </source>
</evidence>
<dbReference type="GO" id="GO:1901137">
    <property type="term" value="P:carbohydrate derivative biosynthetic process"/>
    <property type="evidence" value="ECO:0007669"/>
    <property type="project" value="UniProtKB-ARBA"/>
</dbReference>
<evidence type="ECO:0000259" key="5">
    <source>
        <dbReference type="Pfam" id="PF13439"/>
    </source>
</evidence>
<dbReference type="AlphaFoldDB" id="A0A0N0XVB3"/>
<keyword evidence="7" id="KW-1185">Reference proteome</keyword>
<keyword evidence="2 6" id="KW-0808">Transferase</keyword>
<gene>
    <name evidence="6" type="ORF">ADL29_24200</name>
</gene>
<dbReference type="PANTHER" id="PTHR45947:SF3">
    <property type="entry name" value="SULFOQUINOVOSYL TRANSFERASE SQD2"/>
    <property type="match status" value="1"/>
</dbReference>
<dbReference type="PATRIC" id="fig|66876.3.peg.5305"/>
<dbReference type="InterPro" id="IPR028098">
    <property type="entry name" value="Glyco_trans_4-like_N"/>
</dbReference>
<feature type="domain" description="Glycosyl transferase family 1" evidence="4">
    <location>
        <begin position="173"/>
        <end position="340"/>
    </location>
</feature>
<dbReference type="Gene3D" id="3.40.50.2000">
    <property type="entry name" value="Glycogen Phosphorylase B"/>
    <property type="match status" value="2"/>
</dbReference>
<dbReference type="CDD" id="cd03801">
    <property type="entry name" value="GT4_PimA-like"/>
    <property type="match status" value="1"/>
</dbReference>
<evidence type="ECO:0000256" key="2">
    <source>
        <dbReference type="ARBA" id="ARBA00022679"/>
    </source>
</evidence>
<proteinExistence type="predicted"/>
<dbReference type="InterPro" id="IPR050194">
    <property type="entry name" value="Glycosyltransferase_grp1"/>
</dbReference>
<evidence type="ECO:0000259" key="4">
    <source>
        <dbReference type="Pfam" id="PF00534"/>
    </source>
</evidence>
<dbReference type="Pfam" id="PF00534">
    <property type="entry name" value="Glycos_transf_1"/>
    <property type="match status" value="1"/>
</dbReference>